<evidence type="ECO:0000313" key="2">
    <source>
        <dbReference type="Proteomes" id="UP000053237"/>
    </source>
</evidence>
<evidence type="ECO:0000313" key="1">
    <source>
        <dbReference type="EMBL" id="CCI10293.1"/>
    </source>
</evidence>
<comment type="caution">
    <text evidence="1">The sequence shown here is derived from an EMBL/GenBank/DDBJ whole genome shotgun (WGS) entry which is preliminary data.</text>
</comment>
<name>A0A024FT76_9STRA</name>
<protein>
    <submittedName>
        <fullName evidence="1">Uncharacterized protein</fullName>
    </submittedName>
</protein>
<dbReference type="EMBL" id="CAIX01000201">
    <property type="protein sequence ID" value="CCI10293.1"/>
    <property type="molecule type" value="Genomic_DNA"/>
</dbReference>
<dbReference type="InParanoid" id="A0A024FT76"/>
<sequence>MKRKSFHVHSVSMANQVVAKVKICERASTTRDGALLKMTIAREYIAKFGKHKANFLLLYNNSNYEVSHSLLHAQTTFFQNNRHLTHTLPPFRKFLTQLSHRWILFRFSLLLSLQVSHCSVCVANRPSHRAFLQGFSSFSS</sequence>
<gene>
    <name evidence="1" type="ORF">BN9_090870</name>
</gene>
<reference evidence="1 2" key="1">
    <citation type="submission" date="2012-05" db="EMBL/GenBank/DDBJ databases">
        <title>Recombination and specialization in a pathogen metapopulation.</title>
        <authorList>
            <person name="Gardiner A."/>
            <person name="Kemen E."/>
            <person name="Schultz-Larsen T."/>
            <person name="MacLean D."/>
            <person name="Van Oosterhout C."/>
            <person name="Jones J.D.G."/>
        </authorList>
    </citation>
    <scope>NUCLEOTIDE SEQUENCE [LARGE SCALE GENOMIC DNA]</scope>
    <source>
        <strain evidence="1 2">Ac Nc2</strain>
    </source>
</reference>
<proteinExistence type="predicted"/>
<dbReference type="Proteomes" id="UP000053237">
    <property type="component" value="Unassembled WGS sequence"/>
</dbReference>
<keyword evidence="2" id="KW-1185">Reference proteome</keyword>
<accession>A0A024FT76</accession>
<dbReference type="AlphaFoldDB" id="A0A024FT76"/>
<organism evidence="1 2">
    <name type="scientific">Albugo candida</name>
    <dbReference type="NCBI Taxonomy" id="65357"/>
    <lineage>
        <taxon>Eukaryota</taxon>
        <taxon>Sar</taxon>
        <taxon>Stramenopiles</taxon>
        <taxon>Oomycota</taxon>
        <taxon>Peronosporomycetes</taxon>
        <taxon>Albuginales</taxon>
        <taxon>Albuginaceae</taxon>
        <taxon>Albugo</taxon>
    </lineage>
</organism>